<gene>
    <name evidence="1" type="ORF">T11_16913</name>
</gene>
<proteinExistence type="predicted"/>
<protein>
    <submittedName>
        <fullName evidence="1">Uncharacterized protein</fullName>
    </submittedName>
</protein>
<accession>A0A0V1H9H6</accession>
<evidence type="ECO:0000313" key="1">
    <source>
        <dbReference type="EMBL" id="KRZ06693.1"/>
    </source>
</evidence>
<comment type="caution">
    <text evidence="1">The sequence shown here is derived from an EMBL/GenBank/DDBJ whole genome shotgun (WGS) entry which is preliminary data.</text>
</comment>
<keyword evidence="2" id="KW-1185">Reference proteome</keyword>
<evidence type="ECO:0000313" key="2">
    <source>
        <dbReference type="Proteomes" id="UP000055024"/>
    </source>
</evidence>
<dbReference type="AlphaFoldDB" id="A0A0V1H9H6"/>
<reference evidence="1 2" key="1">
    <citation type="submission" date="2015-01" db="EMBL/GenBank/DDBJ databases">
        <title>Evolution of Trichinella species and genotypes.</title>
        <authorList>
            <person name="Korhonen P.K."/>
            <person name="Edoardo P."/>
            <person name="Giuseppe L.R."/>
            <person name="Gasser R.B."/>
        </authorList>
    </citation>
    <scope>NUCLEOTIDE SEQUENCE [LARGE SCALE GENOMIC DNA]</scope>
    <source>
        <strain evidence="1">ISS1029</strain>
    </source>
</reference>
<dbReference type="EMBL" id="JYDP01000114">
    <property type="protein sequence ID" value="KRZ06693.1"/>
    <property type="molecule type" value="Genomic_DNA"/>
</dbReference>
<organism evidence="1 2">
    <name type="scientific">Trichinella zimbabwensis</name>
    <dbReference type="NCBI Taxonomy" id="268475"/>
    <lineage>
        <taxon>Eukaryota</taxon>
        <taxon>Metazoa</taxon>
        <taxon>Ecdysozoa</taxon>
        <taxon>Nematoda</taxon>
        <taxon>Enoplea</taxon>
        <taxon>Dorylaimia</taxon>
        <taxon>Trichinellida</taxon>
        <taxon>Trichinellidae</taxon>
        <taxon>Trichinella</taxon>
    </lineage>
</organism>
<sequence>MNIHCEKFLKTSNVECALPMLLEDASFDSNADEQDKEEIFNLSGMICVLCCMNTFWCSKKLVCKEKLVFHLQNERLPSMICFEIITDHVRCAFAYCIFVGLRGGQESVESHMKKFFLKYVKLKIHGDGSVQDAEIHIHII</sequence>
<dbReference type="Proteomes" id="UP000055024">
    <property type="component" value="Unassembled WGS sequence"/>
</dbReference>
<name>A0A0V1H9H6_9BILA</name>